<dbReference type="Proteomes" id="UP001143910">
    <property type="component" value="Unassembled WGS sequence"/>
</dbReference>
<proteinExistence type="predicted"/>
<accession>A0ACC1NBZ7</accession>
<gene>
    <name evidence="1" type="ORF">NQ176_g4976</name>
</gene>
<evidence type="ECO:0000313" key="2">
    <source>
        <dbReference type="Proteomes" id="UP001143910"/>
    </source>
</evidence>
<organism evidence="1 2">
    <name type="scientific">Zarea fungicola</name>
    <dbReference type="NCBI Taxonomy" id="93591"/>
    <lineage>
        <taxon>Eukaryota</taxon>
        <taxon>Fungi</taxon>
        <taxon>Dikarya</taxon>
        <taxon>Ascomycota</taxon>
        <taxon>Pezizomycotina</taxon>
        <taxon>Sordariomycetes</taxon>
        <taxon>Hypocreomycetidae</taxon>
        <taxon>Hypocreales</taxon>
        <taxon>Cordycipitaceae</taxon>
        <taxon>Zarea</taxon>
    </lineage>
</organism>
<dbReference type="EMBL" id="JANJQO010000589">
    <property type="protein sequence ID" value="KAJ2976397.1"/>
    <property type="molecule type" value="Genomic_DNA"/>
</dbReference>
<comment type="caution">
    <text evidence="1">The sequence shown here is derived from an EMBL/GenBank/DDBJ whole genome shotgun (WGS) entry which is preliminary data.</text>
</comment>
<name>A0ACC1NBZ7_9HYPO</name>
<evidence type="ECO:0000313" key="1">
    <source>
        <dbReference type="EMBL" id="KAJ2976397.1"/>
    </source>
</evidence>
<protein>
    <submittedName>
        <fullName evidence="1">Uncharacterized protein</fullName>
    </submittedName>
</protein>
<reference evidence="1" key="1">
    <citation type="submission" date="2022-08" db="EMBL/GenBank/DDBJ databases">
        <title>Genome Sequence of Lecanicillium fungicola.</title>
        <authorList>
            <person name="Buettner E."/>
        </authorList>
    </citation>
    <scope>NUCLEOTIDE SEQUENCE</scope>
    <source>
        <strain evidence="1">Babe33</strain>
    </source>
</reference>
<keyword evidence="2" id="KW-1185">Reference proteome</keyword>
<sequence>MNAQGSSSDWETDTEYDAEVGNPSSSKGAPRAHAKKQKSITLVLSPTKASEKMSLSRQNSQRRNTMPASGSSGQLHQPRLIQTRLGRDISFISTSSTYSDASHAMFDHVEIPRIRPLQTTPYRVLHQPVAPRPARNSDSNLSLSHSKASTMATDSSEPSTGRSMFLSPSAERDKVDNLVKIPVQSTTPSPIQSDSTAQPSPVSPLPRIHDGPSNALGSDWETVVSDYPSGYQKMAHYQSHRDTGSSLADVSDTASYAYYRPSYSPPKHFSSLPEDDIAHKSRSRPQTRNRLQSAIRTVSSSLDGLAPSRERAAQAFEMKQLNGSFDSLDSSASSEYFGSGNHWQGFESGKDPQRLLFTEGPRTDVINGSIGIPRLPFPLISLPEAAKLQKIRIERGEEDHTDLASSFATKTYSETRSTISSKSPRTPLSVLFSQSQMCGSQDRIDKYGTVYSRLESPRSLGLSNESNERISSLLLLGQRRSQILKTPDPRASYWNSADEEFRQVAPRLLRLRGFSASTRERRARDGPLQLEHSLFSPSESRLMDSARADILYRRRFMQDCQKRLSTVFVIVFALSWIFPVVPILALCGSFNSTISWYTHGEMARFTIGQRTMLKRLLAVELVAYLVVVIILAIHFSVGL</sequence>